<evidence type="ECO:0000313" key="2">
    <source>
        <dbReference type="Proteomes" id="UP001498469"/>
    </source>
</evidence>
<protein>
    <submittedName>
        <fullName evidence="1">Uncharacterized protein</fullName>
    </submittedName>
</protein>
<evidence type="ECO:0000313" key="1">
    <source>
        <dbReference type="EMBL" id="MEF2112526.1"/>
    </source>
</evidence>
<accession>A0ABU7UM84</accession>
<comment type="caution">
    <text evidence="1">The sequence shown here is derived from an EMBL/GenBank/DDBJ whole genome shotgun (WGS) entry which is preliminary data.</text>
</comment>
<name>A0ABU7UM84_9CLOT</name>
<dbReference type="Proteomes" id="UP001498469">
    <property type="component" value="Unassembled WGS sequence"/>
</dbReference>
<keyword evidence="2" id="KW-1185">Reference proteome</keyword>
<gene>
    <name evidence="1" type="ORF">SJI18_09410</name>
</gene>
<dbReference type="RefSeq" id="WP_301182963.1">
    <property type="nucleotide sequence ID" value="NZ_JAZHFS010000007.1"/>
</dbReference>
<organism evidence="1 2">
    <name type="scientific">Clostridium frigoriphilum</name>
    <dbReference type="NCBI Taxonomy" id="443253"/>
    <lineage>
        <taxon>Bacteria</taxon>
        <taxon>Bacillati</taxon>
        <taxon>Bacillota</taxon>
        <taxon>Clostridia</taxon>
        <taxon>Eubacteriales</taxon>
        <taxon>Clostridiaceae</taxon>
        <taxon>Clostridium</taxon>
    </lineage>
</organism>
<sequence>MEKILKESIARKLFIDTIVNKDCLLTYDEGITIKKLEDLVR</sequence>
<reference evidence="1 2" key="1">
    <citation type="submission" date="2023-11" db="EMBL/GenBank/DDBJ databases">
        <title>Draft genome sequence of a psychrophilic Clostridium strain from permafrost water brine.</title>
        <authorList>
            <person name="Shcherbakova V.A."/>
            <person name="Trubitsyn V.E."/>
            <person name="Zakharyuk A.G."/>
        </authorList>
    </citation>
    <scope>NUCLEOTIDE SEQUENCE [LARGE SCALE GENOMIC DNA]</scope>
    <source>
        <strain evidence="1 2">14F</strain>
    </source>
</reference>
<proteinExistence type="predicted"/>
<dbReference type="EMBL" id="JAZHFS010000007">
    <property type="protein sequence ID" value="MEF2112526.1"/>
    <property type="molecule type" value="Genomic_DNA"/>
</dbReference>